<evidence type="ECO:0000313" key="5">
    <source>
        <dbReference type="Proteomes" id="UP000177230"/>
    </source>
</evidence>
<dbReference type="PANTHER" id="PTHR36566:SF1">
    <property type="entry name" value="PYRIDINIUM-3,5-BISTHIOCARBOXYLIC ACID MONONUCLEOTIDE NICKEL INSERTION PROTEIN"/>
    <property type="match status" value="1"/>
</dbReference>
<evidence type="ECO:0000313" key="4">
    <source>
        <dbReference type="EMBL" id="OGF08923.1"/>
    </source>
</evidence>
<dbReference type="InterPro" id="IPR001995">
    <property type="entry name" value="Peptidase_A2_cat"/>
</dbReference>
<evidence type="ECO:0000256" key="1">
    <source>
        <dbReference type="ARBA" id="ARBA00022596"/>
    </source>
</evidence>
<organism evidence="4 5">
    <name type="scientific">Candidatus Edwardsbacteria bacterium GWF2_54_11</name>
    <dbReference type="NCBI Taxonomy" id="1817851"/>
    <lineage>
        <taxon>Bacteria</taxon>
        <taxon>Candidatus Edwardsiibacteriota</taxon>
    </lineage>
</organism>
<gene>
    <name evidence="4" type="ORF">A2024_01500</name>
</gene>
<dbReference type="Proteomes" id="UP000177230">
    <property type="component" value="Unassembled WGS sequence"/>
</dbReference>
<dbReference type="AlphaFoldDB" id="A0A1F5R4H3"/>
<dbReference type="GO" id="GO:0016151">
    <property type="term" value="F:nickel cation binding"/>
    <property type="evidence" value="ECO:0007669"/>
    <property type="project" value="UniProtKB-UniRule"/>
</dbReference>
<keyword evidence="1 2" id="KW-0533">Nickel</keyword>
<accession>A0A1F5R4H3</accession>
<evidence type="ECO:0000259" key="3">
    <source>
        <dbReference type="PROSITE" id="PS50175"/>
    </source>
</evidence>
<dbReference type="GO" id="GO:0006508">
    <property type="term" value="P:proteolysis"/>
    <property type="evidence" value="ECO:0007669"/>
    <property type="project" value="InterPro"/>
</dbReference>
<dbReference type="GO" id="GO:0004190">
    <property type="term" value="F:aspartic-type endopeptidase activity"/>
    <property type="evidence" value="ECO:0007669"/>
    <property type="project" value="InterPro"/>
</dbReference>
<dbReference type="PANTHER" id="PTHR36566">
    <property type="entry name" value="NICKEL INSERTION PROTEIN-RELATED"/>
    <property type="match status" value="1"/>
</dbReference>
<dbReference type="PROSITE" id="PS50175">
    <property type="entry name" value="ASP_PROT_RETROV"/>
    <property type="match status" value="1"/>
</dbReference>
<reference evidence="4 5" key="1">
    <citation type="journal article" date="2016" name="Nat. Commun.">
        <title>Thousands of microbial genomes shed light on interconnected biogeochemical processes in an aquifer system.</title>
        <authorList>
            <person name="Anantharaman K."/>
            <person name="Brown C.T."/>
            <person name="Hug L.A."/>
            <person name="Sharon I."/>
            <person name="Castelle C.J."/>
            <person name="Probst A.J."/>
            <person name="Thomas B.C."/>
            <person name="Singh A."/>
            <person name="Wilkins M.J."/>
            <person name="Karaoz U."/>
            <person name="Brodie E.L."/>
            <person name="Williams K.H."/>
            <person name="Hubbard S.S."/>
            <person name="Banfield J.F."/>
        </authorList>
    </citation>
    <scope>NUCLEOTIDE SEQUENCE [LARGE SCALE GENOMIC DNA]</scope>
</reference>
<dbReference type="NCBIfam" id="TIGR00299">
    <property type="entry name" value="nickel pincer cofactor biosynthesis protein LarC"/>
    <property type="match status" value="1"/>
</dbReference>
<dbReference type="Gene3D" id="3.30.70.1380">
    <property type="entry name" value="Transcriptional regulatory protein pf0864 domain like"/>
    <property type="match status" value="1"/>
</dbReference>
<dbReference type="InterPro" id="IPR002822">
    <property type="entry name" value="Ni_insertion"/>
</dbReference>
<feature type="domain" description="Peptidase A2" evidence="3">
    <location>
        <begin position="18"/>
        <end position="57"/>
    </location>
</feature>
<comment type="caution">
    <text evidence="4">The sequence shown here is derived from an EMBL/GenBank/DDBJ whole genome shotgun (WGS) entry which is preliminary data.</text>
</comment>
<dbReference type="HAMAP" id="MF_01074">
    <property type="entry name" value="LarC"/>
    <property type="match status" value="1"/>
</dbReference>
<protein>
    <recommendedName>
        <fullName evidence="2">Putative nickel insertion protein</fullName>
    </recommendedName>
</protein>
<keyword evidence="2" id="KW-0456">Lyase</keyword>
<proteinExistence type="inferred from homology"/>
<dbReference type="Pfam" id="PF01969">
    <property type="entry name" value="Ni_insertion"/>
    <property type="match status" value="1"/>
</dbReference>
<dbReference type="GO" id="GO:0016829">
    <property type="term" value="F:lyase activity"/>
    <property type="evidence" value="ECO:0007669"/>
    <property type="project" value="UniProtKB-UniRule"/>
</dbReference>
<name>A0A1F5R4H3_9BACT</name>
<evidence type="ECO:0000256" key="2">
    <source>
        <dbReference type="HAMAP-Rule" id="MF_01074"/>
    </source>
</evidence>
<comment type="similarity">
    <text evidence="2">Belongs to the LarC family.</text>
</comment>
<sequence length="389" mass="43005">MRTIFFDCPTGASGNMILAALIDAGADRKKILRELKRIPVSGWDIRLKQVAKQGVGGLHLEVEYRKQPERNLSQITALIKKAKFKPMIEKRIIEAFTILARAEAGVHRTTVERIHFHEVGAIDSIIDIAGTMLALDDLGIEKTYCSPLNIGKGTIKCRHGILPVPAPATALLLKDVKIYQNELTGELVTPTGALLMTYLADSFGPMPAMSLEKTGHGAGTMDLPVPNILRAMVGESYASGRDLEQMVLLETNIDDMNPQIYGQVMDLLFRAGACDVYFTPIQMKKNRPAVMLSALVAPSHEKKAVDILMRETTTLGIRRTPLDRYVLPRKTIKVRTEYGIVEGKVAELPDGEKKFQPEYDACLSAAQKFKAPLRKIFSAAMAAYRKSEK</sequence>
<dbReference type="EMBL" id="MFFM01000046">
    <property type="protein sequence ID" value="OGF08923.1"/>
    <property type="molecule type" value="Genomic_DNA"/>
</dbReference>